<evidence type="ECO:0000256" key="1">
    <source>
        <dbReference type="ARBA" id="ARBA00004383"/>
    </source>
</evidence>
<dbReference type="InterPro" id="IPR006260">
    <property type="entry name" value="TonB/TolA_C"/>
</dbReference>
<evidence type="ECO:0000256" key="9">
    <source>
        <dbReference type="ARBA" id="ARBA00023136"/>
    </source>
</evidence>
<evidence type="ECO:0000259" key="10">
    <source>
        <dbReference type="PROSITE" id="PS52015"/>
    </source>
</evidence>
<dbReference type="EMBL" id="QRJR01000007">
    <property type="protein sequence ID" value="RHH47442.1"/>
    <property type="molecule type" value="Genomic_DNA"/>
</dbReference>
<reference evidence="11 15" key="2">
    <citation type="journal article" date="2019" name="Nat. Med.">
        <title>A library of human gut bacterial isolates paired with longitudinal multiomics data enables mechanistic microbiome research.</title>
        <authorList>
            <person name="Poyet M."/>
            <person name="Groussin M."/>
            <person name="Gibbons S.M."/>
            <person name="Avila-Pacheco J."/>
            <person name="Jiang X."/>
            <person name="Kearney S.M."/>
            <person name="Perrotta A.R."/>
            <person name="Berdy B."/>
            <person name="Zhao S."/>
            <person name="Lieberman T.D."/>
            <person name="Swanson P.K."/>
            <person name="Smith M."/>
            <person name="Roesemann S."/>
            <person name="Alexander J.E."/>
            <person name="Rich S.A."/>
            <person name="Livny J."/>
            <person name="Vlamakis H."/>
            <person name="Clish C."/>
            <person name="Bullock K."/>
            <person name="Deik A."/>
            <person name="Scott J."/>
            <person name="Pierce K.A."/>
            <person name="Xavier R.J."/>
            <person name="Alm E.J."/>
        </authorList>
    </citation>
    <scope>NUCLEOTIDE SEQUENCE [LARGE SCALE GENOMIC DNA]</scope>
    <source>
        <strain evidence="11 15">BIOML-A14</strain>
    </source>
</reference>
<dbReference type="AlphaFoldDB" id="A0A139KXG3"/>
<dbReference type="EMBL" id="JAQNZF010000004">
    <property type="protein sequence ID" value="MDC2741399.1"/>
    <property type="molecule type" value="Genomic_DNA"/>
</dbReference>
<keyword evidence="8" id="KW-1133">Transmembrane helix</keyword>
<dbReference type="GO" id="GO:0055085">
    <property type="term" value="P:transmembrane transport"/>
    <property type="evidence" value="ECO:0007669"/>
    <property type="project" value="InterPro"/>
</dbReference>
<evidence type="ECO:0000256" key="5">
    <source>
        <dbReference type="ARBA" id="ARBA00022519"/>
    </source>
</evidence>
<dbReference type="InterPro" id="IPR051045">
    <property type="entry name" value="TonB-dependent_transducer"/>
</dbReference>
<evidence type="ECO:0000313" key="14">
    <source>
        <dbReference type="Proteomes" id="UP000283329"/>
    </source>
</evidence>
<sequence length="339" mass="38392">MINAMARGKQTCKILKEIRRQIAEANDIEFITSECQYQGDCLGTCPKCEAEVRYLEQQLERKRRVGKAITLFGLSTGILTIIPPTSLDAETLQCPKMNWTITADSLIQEKDMKGEAPFYGPEKLPEFPGGTEKFIEFLKENLRYSEIDSIANNTYTDVKFTIDYDGQVINPKITRKIHPKVEAEILRVMSLIPRWTPGILANETVQVTYNLMLSFSAMYGPELRITYTRINYPDVYEEVAVMPEFPGGQKALMVFLAKKIQHPNAGLGGNGVQGRTIIQFIVDKEGNIVKPKVVRGVDPYLDKEALRVINQMPKWKPGELEDGTKVAVYFTVPVMFRLQ</sequence>
<reference evidence="12" key="3">
    <citation type="submission" date="2022-10" db="EMBL/GenBank/DDBJ databases">
        <title>Human gut microbiome strain richness.</title>
        <authorList>
            <person name="Chen-Liaw A."/>
        </authorList>
    </citation>
    <scope>NUCLEOTIDE SEQUENCE</scope>
    <source>
        <strain evidence="12">BSD2780120875st1_E1_BSD2780120875_150330</strain>
    </source>
</reference>
<comment type="caution">
    <text evidence="13">The sequence shown here is derived from an EMBL/GenBank/DDBJ whole genome shotgun (WGS) entry which is preliminary data.</text>
</comment>
<reference evidence="13 14" key="1">
    <citation type="submission" date="2018-08" db="EMBL/GenBank/DDBJ databases">
        <title>A genome reference for cultivated species of the human gut microbiota.</title>
        <authorList>
            <person name="Zou Y."/>
            <person name="Xue W."/>
            <person name="Luo G."/>
        </authorList>
    </citation>
    <scope>NUCLEOTIDE SEQUENCE [LARGE SCALE GENOMIC DNA]</scope>
    <source>
        <strain evidence="13 14">AM17-48</strain>
    </source>
</reference>
<dbReference type="NCBIfam" id="TIGR01352">
    <property type="entry name" value="tonB_Cterm"/>
    <property type="match status" value="1"/>
</dbReference>
<dbReference type="GO" id="GO:0015031">
    <property type="term" value="P:protein transport"/>
    <property type="evidence" value="ECO:0007669"/>
    <property type="project" value="UniProtKB-KW"/>
</dbReference>
<accession>A0A139KXG3</accession>
<evidence type="ECO:0000313" key="12">
    <source>
        <dbReference type="EMBL" id="MDC2741399.1"/>
    </source>
</evidence>
<proteinExistence type="inferred from homology"/>
<dbReference type="Proteomes" id="UP000435985">
    <property type="component" value="Unassembled WGS sequence"/>
</dbReference>
<dbReference type="PROSITE" id="PS52015">
    <property type="entry name" value="TONB_CTD"/>
    <property type="match status" value="1"/>
</dbReference>
<dbReference type="RefSeq" id="WP_004308169.1">
    <property type="nucleotide sequence ID" value="NZ_CAAKNR010000170.1"/>
</dbReference>
<dbReference type="Proteomes" id="UP000283329">
    <property type="component" value="Unassembled WGS sequence"/>
</dbReference>
<dbReference type="Gene3D" id="3.30.1150.10">
    <property type="match status" value="2"/>
</dbReference>
<evidence type="ECO:0000256" key="7">
    <source>
        <dbReference type="ARBA" id="ARBA00022927"/>
    </source>
</evidence>
<evidence type="ECO:0000256" key="8">
    <source>
        <dbReference type="ARBA" id="ARBA00022989"/>
    </source>
</evidence>
<dbReference type="STRING" id="28116.Bovatus_00562"/>
<dbReference type="SUPFAM" id="SSF74653">
    <property type="entry name" value="TolA/TonB C-terminal domain"/>
    <property type="match status" value="2"/>
</dbReference>
<evidence type="ECO:0000256" key="4">
    <source>
        <dbReference type="ARBA" id="ARBA00022475"/>
    </source>
</evidence>
<gene>
    <name evidence="13" type="ORF">DW206_10900</name>
    <name evidence="11" type="ORF">F3B98_07000</name>
    <name evidence="12" type="ORF">PO382_04080</name>
</gene>
<comment type="subcellular location">
    <subcellularLocation>
        <location evidence="1">Cell inner membrane</location>
        <topology evidence="1">Single-pass membrane protein</topology>
        <orientation evidence="1">Periplasmic side</orientation>
    </subcellularLocation>
</comment>
<keyword evidence="4" id="KW-1003">Cell membrane</keyword>
<dbReference type="GO" id="GO:0098797">
    <property type="term" value="C:plasma membrane protein complex"/>
    <property type="evidence" value="ECO:0007669"/>
    <property type="project" value="TreeGrafter"/>
</dbReference>
<evidence type="ECO:0000256" key="3">
    <source>
        <dbReference type="ARBA" id="ARBA00022448"/>
    </source>
</evidence>
<keyword evidence="7" id="KW-0653">Protein transport</keyword>
<name>A0A139KXG3_BACOV</name>
<evidence type="ECO:0000313" key="11">
    <source>
        <dbReference type="EMBL" id="KAA4665369.1"/>
    </source>
</evidence>
<keyword evidence="6" id="KW-0812">Transmembrane</keyword>
<dbReference type="EMBL" id="VWFO01000006">
    <property type="protein sequence ID" value="KAA4665369.1"/>
    <property type="molecule type" value="Genomic_DNA"/>
</dbReference>
<dbReference type="PANTHER" id="PTHR33446">
    <property type="entry name" value="PROTEIN TONB-RELATED"/>
    <property type="match status" value="1"/>
</dbReference>
<organism evidence="13 14">
    <name type="scientific">Bacteroides ovatus</name>
    <dbReference type="NCBI Taxonomy" id="28116"/>
    <lineage>
        <taxon>Bacteria</taxon>
        <taxon>Pseudomonadati</taxon>
        <taxon>Bacteroidota</taxon>
        <taxon>Bacteroidia</taxon>
        <taxon>Bacteroidales</taxon>
        <taxon>Bacteroidaceae</taxon>
        <taxon>Bacteroides</taxon>
    </lineage>
</organism>
<evidence type="ECO:0000313" key="13">
    <source>
        <dbReference type="EMBL" id="RHH47442.1"/>
    </source>
</evidence>
<keyword evidence="9" id="KW-0472">Membrane</keyword>
<comment type="similarity">
    <text evidence="2">Belongs to the TonB family.</text>
</comment>
<keyword evidence="3" id="KW-0813">Transport</keyword>
<keyword evidence="5" id="KW-0997">Cell inner membrane</keyword>
<dbReference type="Proteomes" id="UP001219389">
    <property type="component" value="Unassembled WGS sequence"/>
</dbReference>
<protein>
    <submittedName>
        <fullName evidence="13">Energy transducer TonB</fullName>
    </submittedName>
    <submittedName>
        <fullName evidence="11">TonB family protein</fullName>
    </submittedName>
</protein>
<evidence type="ECO:0000256" key="6">
    <source>
        <dbReference type="ARBA" id="ARBA00022692"/>
    </source>
</evidence>
<feature type="domain" description="TonB C-terminal" evidence="10">
    <location>
        <begin position="248"/>
        <end position="339"/>
    </location>
</feature>
<evidence type="ECO:0000256" key="2">
    <source>
        <dbReference type="ARBA" id="ARBA00006555"/>
    </source>
</evidence>
<dbReference type="GO" id="GO:0031992">
    <property type="term" value="F:energy transducer activity"/>
    <property type="evidence" value="ECO:0007669"/>
    <property type="project" value="TreeGrafter"/>
</dbReference>
<evidence type="ECO:0000313" key="15">
    <source>
        <dbReference type="Proteomes" id="UP000435985"/>
    </source>
</evidence>
<dbReference type="FunFam" id="3.30.1150.10:FF:000002">
    <property type="entry name" value="Energy transducer TonB"/>
    <property type="match status" value="1"/>
</dbReference>
<dbReference type="PANTHER" id="PTHR33446:SF2">
    <property type="entry name" value="PROTEIN TONB"/>
    <property type="match status" value="1"/>
</dbReference>
<dbReference type="InterPro" id="IPR037682">
    <property type="entry name" value="TonB_C"/>
</dbReference>
<dbReference type="Pfam" id="PF03544">
    <property type="entry name" value="TonB_C"/>
    <property type="match status" value="1"/>
</dbReference>